<evidence type="ECO:0000313" key="2">
    <source>
        <dbReference type="EMBL" id="KOF99243.1"/>
    </source>
</evidence>
<dbReference type="GO" id="GO:0008093">
    <property type="term" value="F:cytoskeletal anchor activity"/>
    <property type="evidence" value="ECO:0007669"/>
    <property type="project" value="TreeGrafter"/>
</dbReference>
<dbReference type="SUPFAM" id="SSF48371">
    <property type="entry name" value="ARM repeat"/>
    <property type="match status" value="1"/>
</dbReference>
<dbReference type="InterPro" id="IPR045789">
    <property type="entry name" value="Insc_C"/>
</dbReference>
<dbReference type="InterPro" id="IPR016024">
    <property type="entry name" value="ARM-type_fold"/>
</dbReference>
<accession>A0A0L8ICK2</accession>
<organism evidence="2">
    <name type="scientific">Octopus bimaculoides</name>
    <name type="common">California two-spotted octopus</name>
    <dbReference type="NCBI Taxonomy" id="37653"/>
    <lineage>
        <taxon>Eukaryota</taxon>
        <taxon>Metazoa</taxon>
        <taxon>Spiralia</taxon>
        <taxon>Lophotrochozoa</taxon>
        <taxon>Mollusca</taxon>
        <taxon>Cephalopoda</taxon>
        <taxon>Coleoidea</taxon>
        <taxon>Octopodiformes</taxon>
        <taxon>Octopoda</taxon>
        <taxon>Incirrata</taxon>
        <taxon>Octopodidae</taxon>
        <taxon>Octopus</taxon>
    </lineage>
</organism>
<reference evidence="2" key="1">
    <citation type="submission" date="2015-07" db="EMBL/GenBank/DDBJ databases">
        <title>MeaNS - Measles Nucleotide Surveillance Program.</title>
        <authorList>
            <person name="Tran T."/>
            <person name="Druce J."/>
        </authorList>
    </citation>
    <scope>NUCLEOTIDE SEQUENCE</scope>
    <source>
        <strain evidence="2">UCB-OBI-ISO-001</strain>
        <tissue evidence="2">Gonad</tissue>
    </source>
</reference>
<dbReference type="InterPro" id="IPR011989">
    <property type="entry name" value="ARM-like"/>
</dbReference>
<dbReference type="STRING" id="37653.A0A0L8ICK2"/>
<protein>
    <recommendedName>
        <fullName evidence="1">Protein inscuteable homologue C-terminal domain-containing protein</fullName>
    </recommendedName>
</protein>
<sequence length="481" mass="53123">MRRSHRPQCVTGTYFISSERIKDAIDFVRTEADAIGCEFKDLFACVDTENWPFLSDLTVDVTCHIRFLIQECNKHICEPPAHFVQQQEVVMGECAKLAQRVESVYMSTRGKTARVPLINQLVYLGESFSRFVDLALGLLVQTIVFGLELTADVRNLLLAISDVISLGMEGDHMCYILVREGVMLSLFNICNMETLLKVRAQALRAISTICCIPESIQELEKVGGLECLTDILSDKAQGEEVRGEAAGVVAQATSPAHEHHLPMVGLIDNMNDLLKTLIDLCHTAISNEVFLLASAAIANITFMDSNASDILLYLKAPSVLLQCCLLNKATTIFAKDQVASILANMAVMESCQAEISRQNGIDILLNYLHEEPSSFRSAVEIAACERVLQKAAIALTRLSRDECRAQLIAKSQGIPRLVKLCRNANSRNNSDAVLVACLAALRKICSVCGNHGVDPKDFKQLIEPRLMDSFLICTHTEENFV</sequence>
<gene>
    <name evidence="2" type="ORF">OCBIM_22018435mg</name>
</gene>
<dbReference type="Pfam" id="PF19427">
    <property type="entry name" value="Insc_C"/>
    <property type="match status" value="1"/>
</dbReference>
<dbReference type="GO" id="GO:0045179">
    <property type="term" value="C:apical cortex"/>
    <property type="evidence" value="ECO:0007669"/>
    <property type="project" value="TreeGrafter"/>
</dbReference>
<feature type="domain" description="Protein inscuteable homologue C-terminal" evidence="1">
    <location>
        <begin position="35"/>
        <end position="481"/>
    </location>
</feature>
<dbReference type="PANTHER" id="PTHR21386:SF0">
    <property type="entry name" value="PROTEIN INSCUTEABLE HOMOLOG"/>
    <property type="match status" value="1"/>
</dbReference>
<dbReference type="AlphaFoldDB" id="A0A0L8ICK2"/>
<dbReference type="EMBL" id="KQ415992">
    <property type="protein sequence ID" value="KOF99243.1"/>
    <property type="molecule type" value="Genomic_DNA"/>
</dbReference>
<dbReference type="GO" id="GO:0045176">
    <property type="term" value="P:apical protein localization"/>
    <property type="evidence" value="ECO:0007669"/>
    <property type="project" value="TreeGrafter"/>
</dbReference>
<dbReference type="GO" id="GO:0009786">
    <property type="term" value="P:regulation of asymmetric cell division"/>
    <property type="evidence" value="ECO:0007669"/>
    <property type="project" value="TreeGrafter"/>
</dbReference>
<dbReference type="SMART" id="SM00185">
    <property type="entry name" value="ARM"/>
    <property type="match status" value="3"/>
</dbReference>
<dbReference type="Gene3D" id="1.25.10.10">
    <property type="entry name" value="Leucine-rich Repeat Variant"/>
    <property type="match status" value="1"/>
</dbReference>
<dbReference type="PANTHER" id="PTHR21386">
    <property type="entry name" value="INSCUTEABLE"/>
    <property type="match status" value="1"/>
</dbReference>
<dbReference type="GO" id="GO:0000132">
    <property type="term" value="P:establishment of mitotic spindle orientation"/>
    <property type="evidence" value="ECO:0007669"/>
    <property type="project" value="TreeGrafter"/>
</dbReference>
<dbReference type="OrthoDB" id="5796379at2759"/>
<dbReference type="InterPro" id="IPR039921">
    <property type="entry name" value="Inscuteable"/>
</dbReference>
<dbReference type="InterPro" id="IPR000225">
    <property type="entry name" value="Armadillo"/>
</dbReference>
<proteinExistence type="predicted"/>
<name>A0A0L8ICK2_OCTBM</name>
<dbReference type="GO" id="GO:0008356">
    <property type="term" value="P:asymmetric cell division"/>
    <property type="evidence" value="ECO:0007669"/>
    <property type="project" value="InterPro"/>
</dbReference>
<dbReference type="CDD" id="cd21966">
    <property type="entry name" value="INSC_LBD"/>
    <property type="match status" value="1"/>
</dbReference>
<evidence type="ECO:0000259" key="1">
    <source>
        <dbReference type="Pfam" id="PF19427"/>
    </source>
</evidence>